<feature type="binding site" description="axial binding residue" evidence="6">
    <location>
        <position position="91"/>
    </location>
    <ligand>
        <name>heme c</name>
        <dbReference type="ChEBI" id="CHEBI:61717"/>
        <label>1</label>
    </ligand>
    <ligandPart>
        <name>Fe</name>
        <dbReference type="ChEBI" id="CHEBI:18248"/>
    </ligandPart>
</feature>
<comment type="caution">
    <text evidence="8">The sequence shown here is derived from an EMBL/GenBank/DDBJ whole genome shotgun (WGS) entry which is preliminary data.</text>
</comment>
<dbReference type="SUPFAM" id="SSF48695">
    <property type="entry name" value="Multiheme cytochromes"/>
    <property type="match status" value="1"/>
</dbReference>
<dbReference type="Pfam" id="PF02085">
    <property type="entry name" value="Cytochrom_CIII"/>
    <property type="match status" value="1"/>
</dbReference>
<feature type="binding site" description="axial binding residue" evidence="6">
    <location>
        <position position="48"/>
    </location>
    <ligand>
        <name>heme c</name>
        <dbReference type="ChEBI" id="CHEBI:61717"/>
        <label>1</label>
    </ligand>
    <ligandPart>
        <name>Fe</name>
        <dbReference type="ChEBI" id="CHEBI:18248"/>
    </ligandPart>
</feature>
<keyword evidence="2 6" id="KW-0349">Heme</keyword>
<evidence type="ECO:0000256" key="3">
    <source>
        <dbReference type="ARBA" id="ARBA00022723"/>
    </source>
</evidence>
<sequence>MKAKIIGVIIGIVFLTGAIAVAVQNQGAKDIALDGGKKGEVNFPHYLHQDTIGDCNVCHDLFPKTAGIIKDLKEQKKLKKKQVMKKTCIKCHKAKRDAGEKTGPIRCSKCHVK</sequence>
<proteinExistence type="predicted"/>
<protein>
    <submittedName>
        <fullName evidence="8">Cytochrome c3 family protein</fullName>
    </submittedName>
</protein>
<dbReference type="AlphaFoldDB" id="A0A8J6N5I7"/>
<feature type="binding site" description="axial binding residue" evidence="6">
    <location>
        <position position="110"/>
    </location>
    <ligand>
        <name>heme c</name>
        <dbReference type="ChEBI" id="CHEBI:61717"/>
        <label>1</label>
    </ligand>
    <ligandPart>
        <name>Fe</name>
        <dbReference type="ChEBI" id="CHEBI:18248"/>
    </ligandPart>
</feature>
<dbReference type="InterPro" id="IPR036280">
    <property type="entry name" value="Multihaem_cyt_sf"/>
</dbReference>
<evidence type="ECO:0000313" key="9">
    <source>
        <dbReference type="Proteomes" id="UP000603545"/>
    </source>
</evidence>
<reference evidence="8 9" key="1">
    <citation type="submission" date="2020-08" db="EMBL/GenBank/DDBJ databases">
        <title>Bridging the membrane lipid divide: bacteria of the FCB group superphylum have the potential to synthesize archaeal ether lipids.</title>
        <authorList>
            <person name="Villanueva L."/>
            <person name="Von Meijenfeldt F.A.B."/>
            <person name="Westbye A.B."/>
            <person name="Yadav S."/>
            <person name="Hopmans E.C."/>
            <person name="Dutilh B.E."/>
            <person name="Sinninghe Damste J.S."/>
        </authorList>
    </citation>
    <scope>NUCLEOTIDE SEQUENCE [LARGE SCALE GENOMIC DNA]</scope>
    <source>
        <strain evidence="8">NIOZ-UU82</strain>
    </source>
</reference>
<feature type="binding site" description="axial binding residue" evidence="6">
    <location>
        <position position="92"/>
    </location>
    <ligand>
        <name>heme c</name>
        <dbReference type="ChEBI" id="CHEBI:61717"/>
        <label>1</label>
    </ligand>
    <ligandPart>
        <name>Fe</name>
        <dbReference type="ChEBI" id="CHEBI:18248"/>
    </ligandPart>
</feature>
<keyword evidence="1" id="KW-0813">Transport</keyword>
<dbReference type="GO" id="GO:0020037">
    <property type="term" value="F:heme binding"/>
    <property type="evidence" value="ECO:0007669"/>
    <property type="project" value="InterPro"/>
</dbReference>
<evidence type="ECO:0000313" key="8">
    <source>
        <dbReference type="EMBL" id="MBC8199038.1"/>
    </source>
</evidence>
<name>A0A8J6N5I7_9BACT</name>
<gene>
    <name evidence="8" type="ORF">H8E80_03210</name>
</gene>
<keyword evidence="4" id="KW-0249">Electron transport</keyword>
<evidence type="ECO:0000256" key="6">
    <source>
        <dbReference type="PIRSR" id="PIRSR602322-1"/>
    </source>
</evidence>
<evidence type="ECO:0000256" key="5">
    <source>
        <dbReference type="ARBA" id="ARBA00023004"/>
    </source>
</evidence>
<feature type="binding site" description="axial binding residue" evidence="6">
    <location>
        <position position="58"/>
    </location>
    <ligand>
        <name>heme c</name>
        <dbReference type="ChEBI" id="CHEBI:61717"/>
        <label>1</label>
    </ligand>
    <ligandPart>
        <name>Fe</name>
        <dbReference type="ChEBI" id="CHEBI:18248"/>
    </ligandPart>
</feature>
<dbReference type="InterPro" id="IPR002322">
    <property type="entry name" value="Cyt_c_III"/>
</dbReference>
<comment type="cofactor">
    <cofactor evidence="6">
        <name>heme c</name>
        <dbReference type="ChEBI" id="CHEBI:61717"/>
    </cofactor>
    <text evidence="6">Binds 4 heme c groups covalently per monomer.</text>
</comment>
<feature type="binding site" description="axial binding residue" evidence="6">
    <location>
        <position position="107"/>
    </location>
    <ligand>
        <name>heme c</name>
        <dbReference type="ChEBI" id="CHEBI:61717"/>
        <label>1</label>
    </ligand>
    <ligandPart>
        <name>Fe</name>
        <dbReference type="ChEBI" id="CHEBI:18248"/>
    </ligandPart>
</feature>
<dbReference type="EMBL" id="JACNLL010000031">
    <property type="protein sequence ID" value="MBC8199038.1"/>
    <property type="molecule type" value="Genomic_DNA"/>
</dbReference>
<dbReference type="PRINTS" id="PR00609">
    <property type="entry name" value="CYTOCHROMEC3"/>
</dbReference>
<evidence type="ECO:0000256" key="4">
    <source>
        <dbReference type="ARBA" id="ARBA00022982"/>
    </source>
</evidence>
<feature type="binding site" description="axial binding residue" evidence="6">
    <location>
        <position position="111"/>
    </location>
    <ligand>
        <name>heme c</name>
        <dbReference type="ChEBI" id="CHEBI:61717"/>
        <label>1</label>
    </ligand>
    <ligandPart>
        <name>Fe</name>
        <dbReference type="ChEBI" id="CHEBI:18248"/>
    </ligandPart>
</feature>
<feature type="binding site" description="axial binding residue" evidence="6">
    <location>
        <position position="59"/>
    </location>
    <ligand>
        <name>heme c</name>
        <dbReference type="ChEBI" id="CHEBI:61717"/>
        <label>1</label>
    </ligand>
    <ligandPart>
        <name>Fe</name>
        <dbReference type="ChEBI" id="CHEBI:18248"/>
    </ligandPart>
</feature>
<feature type="domain" description="Class III cytochrome C" evidence="7">
    <location>
        <begin position="36"/>
        <end position="111"/>
    </location>
</feature>
<accession>A0A8J6N5I7</accession>
<feature type="binding site" description="axial binding residue" evidence="6">
    <location>
        <position position="55"/>
    </location>
    <ligand>
        <name>heme c</name>
        <dbReference type="ChEBI" id="CHEBI:61717"/>
        <label>1</label>
    </ligand>
    <ligandPart>
        <name>Fe</name>
        <dbReference type="ChEBI" id="CHEBI:18248"/>
    </ligandPart>
</feature>
<keyword evidence="5 6" id="KW-0408">Iron</keyword>
<evidence type="ECO:0000256" key="2">
    <source>
        <dbReference type="ARBA" id="ARBA00022617"/>
    </source>
</evidence>
<dbReference type="Gene3D" id="3.90.10.10">
    <property type="entry name" value="Cytochrome C3"/>
    <property type="match status" value="1"/>
</dbReference>
<dbReference type="InterPro" id="IPR020942">
    <property type="entry name" value="Cyt_c_III_dom"/>
</dbReference>
<feature type="binding site" description="axial binding residue" evidence="6">
    <location>
        <position position="45"/>
    </location>
    <ligand>
        <name>heme c</name>
        <dbReference type="ChEBI" id="CHEBI:61717"/>
        <label>1</label>
    </ligand>
    <ligandPart>
        <name>Fe</name>
        <dbReference type="ChEBI" id="CHEBI:18248"/>
    </ligandPart>
</feature>
<feature type="binding site" description="axial binding residue" evidence="6">
    <location>
        <position position="88"/>
    </location>
    <ligand>
        <name>heme c</name>
        <dbReference type="ChEBI" id="CHEBI:61717"/>
        <label>1</label>
    </ligand>
    <ligandPart>
        <name>Fe</name>
        <dbReference type="ChEBI" id="CHEBI:18248"/>
    </ligandPart>
</feature>
<dbReference type="Proteomes" id="UP000603545">
    <property type="component" value="Unassembled WGS sequence"/>
</dbReference>
<keyword evidence="3 6" id="KW-0479">Metal-binding</keyword>
<dbReference type="GO" id="GO:0046872">
    <property type="term" value="F:metal ion binding"/>
    <property type="evidence" value="ECO:0007669"/>
    <property type="project" value="UniProtKB-KW"/>
</dbReference>
<organism evidence="8 9">
    <name type="scientific">Candidatus Desulfaltia bathyphila</name>
    <dbReference type="NCBI Taxonomy" id="2841697"/>
    <lineage>
        <taxon>Bacteria</taxon>
        <taxon>Pseudomonadati</taxon>
        <taxon>Thermodesulfobacteriota</taxon>
        <taxon>Desulfobacteria</taxon>
        <taxon>Desulfobacterales</taxon>
        <taxon>Desulfobacterales incertae sedis</taxon>
        <taxon>Candidatus Desulfaltia</taxon>
    </lineage>
</organism>
<evidence type="ECO:0000256" key="1">
    <source>
        <dbReference type="ARBA" id="ARBA00022448"/>
    </source>
</evidence>
<evidence type="ECO:0000259" key="7">
    <source>
        <dbReference type="Pfam" id="PF02085"/>
    </source>
</evidence>
<dbReference type="GO" id="GO:0009055">
    <property type="term" value="F:electron transfer activity"/>
    <property type="evidence" value="ECO:0007669"/>
    <property type="project" value="InterPro"/>
</dbReference>
<dbReference type="CDD" id="cd08168">
    <property type="entry name" value="Cytochrom_C3"/>
    <property type="match status" value="1"/>
</dbReference>